<dbReference type="EMBL" id="CACTIH010001813">
    <property type="protein sequence ID" value="CAA2963776.1"/>
    <property type="molecule type" value="Genomic_DNA"/>
</dbReference>
<evidence type="ECO:0000256" key="1">
    <source>
        <dbReference type="PROSITE-ProRule" id="PRU00339"/>
    </source>
</evidence>
<dbReference type="SUPFAM" id="SSF48452">
    <property type="entry name" value="TPR-like"/>
    <property type="match status" value="1"/>
</dbReference>
<keyword evidence="1" id="KW-0802">TPR repeat</keyword>
<keyword evidence="4" id="KW-1185">Reference proteome</keyword>
<feature type="region of interest" description="Disordered" evidence="2">
    <location>
        <begin position="1"/>
        <end position="31"/>
    </location>
</feature>
<dbReference type="AlphaFoldDB" id="A0A8S0Q6G3"/>
<dbReference type="SMART" id="SM00028">
    <property type="entry name" value="TPR"/>
    <property type="match status" value="3"/>
</dbReference>
<reference evidence="3 4" key="1">
    <citation type="submission" date="2019-12" db="EMBL/GenBank/DDBJ databases">
        <authorList>
            <person name="Alioto T."/>
            <person name="Alioto T."/>
            <person name="Gomez Garrido J."/>
        </authorList>
    </citation>
    <scope>NUCLEOTIDE SEQUENCE [LARGE SCALE GENOMIC DNA]</scope>
</reference>
<dbReference type="InterPro" id="IPR019734">
    <property type="entry name" value="TPR_rpt"/>
</dbReference>
<comment type="caution">
    <text evidence="3">The sequence shown here is derived from an EMBL/GenBank/DDBJ whole genome shotgun (WGS) entry which is preliminary data.</text>
</comment>
<dbReference type="PROSITE" id="PS50005">
    <property type="entry name" value="TPR"/>
    <property type="match status" value="2"/>
</dbReference>
<feature type="compositionally biased region" description="Basic residues" evidence="2">
    <location>
        <begin position="200"/>
        <end position="210"/>
    </location>
</feature>
<organism evidence="3 4">
    <name type="scientific">Olea europaea subsp. europaea</name>
    <dbReference type="NCBI Taxonomy" id="158383"/>
    <lineage>
        <taxon>Eukaryota</taxon>
        <taxon>Viridiplantae</taxon>
        <taxon>Streptophyta</taxon>
        <taxon>Embryophyta</taxon>
        <taxon>Tracheophyta</taxon>
        <taxon>Spermatophyta</taxon>
        <taxon>Magnoliopsida</taxon>
        <taxon>eudicotyledons</taxon>
        <taxon>Gunneridae</taxon>
        <taxon>Pentapetalae</taxon>
        <taxon>asterids</taxon>
        <taxon>lamiids</taxon>
        <taxon>Lamiales</taxon>
        <taxon>Oleaceae</taxon>
        <taxon>Oleeae</taxon>
        <taxon>Olea</taxon>
    </lineage>
</organism>
<dbReference type="InterPro" id="IPR044517">
    <property type="entry name" value="PHOX1-4"/>
</dbReference>
<feature type="repeat" description="TPR" evidence="1">
    <location>
        <begin position="43"/>
        <end position="76"/>
    </location>
</feature>
<protein>
    <submittedName>
        <fullName evidence="3">N-terminal acetyltransferase A, auxiliary subunit</fullName>
    </submittedName>
</protein>
<name>A0A8S0Q6G3_OLEEU</name>
<dbReference type="InterPro" id="IPR011990">
    <property type="entry name" value="TPR-like_helical_dom_sf"/>
</dbReference>
<dbReference type="PANTHER" id="PTHR46183:SF16">
    <property type="entry name" value="PROTEIN PHOX3"/>
    <property type="match status" value="1"/>
</dbReference>
<dbReference type="PANTHER" id="PTHR46183">
    <property type="entry name" value="PROTEIN CLMP1"/>
    <property type="match status" value="1"/>
</dbReference>
<feature type="repeat" description="TPR" evidence="1">
    <location>
        <begin position="117"/>
        <end position="150"/>
    </location>
</feature>
<dbReference type="OrthoDB" id="2942533at2759"/>
<feature type="compositionally biased region" description="Basic and acidic residues" evidence="2">
    <location>
        <begin position="8"/>
        <end position="24"/>
    </location>
</feature>
<proteinExistence type="predicted"/>
<feature type="region of interest" description="Disordered" evidence="2">
    <location>
        <begin position="179"/>
        <end position="236"/>
    </location>
</feature>
<dbReference type="Gene3D" id="1.25.40.10">
    <property type="entry name" value="Tetratricopeptide repeat domain"/>
    <property type="match status" value="1"/>
</dbReference>
<evidence type="ECO:0000313" key="3">
    <source>
        <dbReference type="EMBL" id="CAA2963776.1"/>
    </source>
</evidence>
<feature type="compositionally biased region" description="Basic and acidic residues" evidence="2">
    <location>
        <begin position="211"/>
        <end position="236"/>
    </location>
</feature>
<dbReference type="Proteomes" id="UP000594638">
    <property type="component" value="Unassembled WGS sequence"/>
</dbReference>
<accession>A0A8S0Q6G3</accession>
<gene>
    <name evidence="3" type="ORF">OLEA9_A039663</name>
</gene>
<evidence type="ECO:0000313" key="4">
    <source>
        <dbReference type="Proteomes" id="UP000594638"/>
    </source>
</evidence>
<dbReference type="Gramene" id="OE9A039663T1">
    <property type="protein sequence ID" value="OE9A039663C1"/>
    <property type="gene ID" value="OE9A039663"/>
</dbReference>
<evidence type="ECO:0000256" key="2">
    <source>
        <dbReference type="SAM" id="MobiDB-lite"/>
    </source>
</evidence>
<sequence>MGKNSGKNKIEWGSKSFELRRSRGSENSPKAVDKDTTMFILMSQEVKDEGNKLFQSKDYEGAMLKYEKAIKLLPRNHIDVSHLRSNMAACYMQLGINEFPRAIHECNLALEVAPKYSKALLKRARCYEALNQLDLALNDVRTVLKLEPNNFMAAEIEGRVKTAIKKKCTTDTEIPRDAIPLPEYFEPPSVSTPTKVIKEKMKKKKSKVGKKKIEEKNEEKEAENQSDEKKLKEKLR</sequence>